<evidence type="ECO:0000259" key="3">
    <source>
        <dbReference type="Pfam" id="PF05532"/>
    </source>
</evidence>
<dbReference type="OrthoDB" id="2143260at2"/>
<dbReference type="Gene3D" id="1.10.1470.10">
    <property type="entry name" value="YjbJ"/>
    <property type="match status" value="1"/>
</dbReference>
<dbReference type="EMBL" id="VFOS01000001">
    <property type="protein sequence ID" value="TQL64193.1"/>
    <property type="molecule type" value="Genomic_DNA"/>
</dbReference>
<dbReference type="Pfam" id="PF05532">
    <property type="entry name" value="CsbD"/>
    <property type="match status" value="1"/>
</dbReference>
<organism evidence="4 5">
    <name type="scientific">Rarobacter faecitabidus</name>
    <dbReference type="NCBI Taxonomy" id="13243"/>
    <lineage>
        <taxon>Bacteria</taxon>
        <taxon>Bacillati</taxon>
        <taxon>Actinomycetota</taxon>
        <taxon>Actinomycetes</taxon>
        <taxon>Micrococcales</taxon>
        <taxon>Rarobacteraceae</taxon>
        <taxon>Rarobacter</taxon>
    </lineage>
</organism>
<sequence length="69" mass="7406">MGLGDKLSNSAEEFKGKAKETAGDASGDEQLEAEGKIDQFKANTKDTVEDLKDKAAEAFNRAADKGEER</sequence>
<dbReference type="Proteomes" id="UP000315389">
    <property type="component" value="Unassembled WGS sequence"/>
</dbReference>
<proteinExistence type="inferred from homology"/>
<comment type="caution">
    <text evidence="4">The sequence shown here is derived from an EMBL/GenBank/DDBJ whole genome shotgun (WGS) entry which is preliminary data.</text>
</comment>
<evidence type="ECO:0000313" key="5">
    <source>
        <dbReference type="Proteomes" id="UP000315389"/>
    </source>
</evidence>
<evidence type="ECO:0000256" key="2">
    <source>
        <dbReference type="SAM" id="MobiDB-lite"/>
    </source>
</evidence>
<keyword evidence="5" id="KW-1185">Reference proteome</keyword>
<dbReference type="InterPro" id="IPR008462">
    <property type="entry name" value="CsbD"/>
</dbReference>
<feature type="domain" description="CsbD-like" evidence="3">
    <location>
        <begin position="5"/>
        <end position="55"/>
    </location>
</feature>
<feature type="region of interest" description="Disordered" evidence="2">
    <location>
        <begin position="1"/>
        <end position="48"/>
    </location>
</feature>
<protein>
    <submittedName>
        <fullName evidence="4">CsbD-like protein</fullName>
    </submittedName>
</protein>
<feature type="compositionally biased region" description="Basic and acidic residues" evidence="2">
    <location>
        <begin position="12"/>
        <end position="22"/>
    </location>
</feature>
<feature type="compositionally biased region" description="Basic and acidic residues" evidence="2">
    <location>
        <begin position="33"/>
        <end position="48"/>
    </location>
</feature>
<evidence type="ECO:0000313" key="4">
    <source>
        <dbReference type="EMBL" id="TQL64193.1"/>
    </source>
</evidence>
<gene>
    <name evidence="4" type="ORF">FB461_0686</name>
</gene>
<evidence type="ECO:0000256" key="1">
    <source>
        <dbReference type="ARBA" id="ARBA00009129"/>
    </source>
</evidence>
<dbReference type="SUPFAM" id="SSF69047">
    <property type="entry name" value="Hypothetical protein YjbJ"/>
    <property type="match status" value="1"/>
</dbReference>
<name>A0A542ZV05_RARFA</name>
<reference evidence="4 5" key="1">
    <citation type="submission" date="2019-06" db="EMBL/GenBank/DDBJ databases">
        <title>Sequencing the genomes of 1000 actinobacteria strains.</title>
        <authorList>
            <person name="Klenk H.-P."/>
        </authorList>
    </citation>
    <scope>NUCLEOTIDE SEQUENCE [LARGE SCALE GENOMIC DNA]</scope>
    <source>
        <strain evidence="4 5">DSM 4813</strain>
    </source>
</reference>
<dbReference type="RefSeq" id="WP_142118960.1">
    <property type="nucleotide sequence ID" value="NZ_BAAASV010000003.1"/>
</dbReference>
<comment type="similarity">
    <text evidence="1">Belongs to the UPF0337 (CsbD) family.</text>
</comment>
<dbReference type="AlphaFoldDB" id="A0A542ZV05"/>
<dbReference type="InterPro" id="IPR036629">
    <property type="entry name" value="YjbJ_sf"/>
</dbReference>
<accession>A0A542ZV05</accession>